<dbReference type="AlphaFoldDB" id="V6LPI2"/>
<dbReference type="VEuPathDB" id="GiardiaDB:SS50377_20476"/>
<gene>
    <name evidence="1" type="ORF">SS50377_14483</name>
    <name evidence="2" type="ORF">SS50377_20476</name>
    <name evidence="3" type="ORF">SS50377_20493</name>
</gene>
<evidence type="ECO:0000313" key="4">
    <source>
        <dbReference type="Proteomes" id="UP000018208"/>
    </source>
</evidence>
<dbReference type="EMBL" id="KI546090">
    <property type="protein sequence ID" value="EST45626.1"/>
    <property type="molecule type" value="Genomic_DNA"/>
</dbReference>
<dbReference type="Proteomes" id="UP000018208">
    <property type="component" value="Unassembled WGS sequence"/>
</dbReference>
<proteinExistence type="predicted"/>
<accession>V6LPI2</accession>
<reference evidence="2" key="2">
    <citation type="submission" date="2020-12" db="EMBL/GenBank/DDBJ databases">
        <title>New Spironucleus salmonicida genome in near-complete chromosomes.</title>
        <authorList>
            <person name="Xu F."/>
            <person name="Kurt Z."/>
            <person name="Jimenez-Gonzalez A."/>
            <person name="Astvaldsson A."/>
            <person name="Andersson J.O."/>
            <person name="Svard S.G."/>
        </authorList>
    </citation>
    <scope>NUCLEOTIDE SEQUENCE</scope>
    <source>
        <strain evidence="2">ATCC 50377</strain>
    </source>
</reference>
<reference evidence="1 2" key="1">
    <citation type="journal article" date="2014" name="PLoS Genet.">
        <title>The Genome of Spironucleus salmonicida Highlights a Fish Pathogen Adapted to Fluctuating Environments.</title>
        <authorList>
            <person name="Xu F."/>
            <person name="Jerlstrom-Hultqvist J."/>
            <person name="Einarsson E."/>
            <person name="Astvaldsson A."/>
            <person name="Svard S.G."/>
            <person name="Andersson J.O."/>
        </authorList>
    </citation>
    <scope>NUCLEOTIDE SEQUENCE</scope>
    <source>
        <strain evidence="2">ATCC 50377</strain>
    </source>
</reference>
<protein>
    <submittedName>
        <fullName evidence="1">Uncharacterized protein</fullName>
    </submittedName>
</protein>
<dbReference type="VEuPathDB" id="GiardiaDB:SS50377_20493"/>
<sequence length="185" mass="21461">MKIYRDADGNAIQFSSFQFHELLVILTKIYQNVYFNSQAKINYSHLAKQLNIAPATLQALFQRLVAQKKAKKSYFGTAFVPSDCPQFFEITTDVLQKVPMSIPSMRQQPAQIDERLLLSALKFFKLDFSLVQKQFFMDIGTDELIQRYNQLKGANVVSNENFDEVFQIGDVKFEELVELSQKRRK</sequence>
<evidence type="ECO:0000313" key="2">
    <source>
        <dbReference type="EMBL" id="KAH0577126.1"/>
    </source>
</evidence>
<evidence type="ECO:0000313" key="3">
    <source>
        <dbReference type="EMBL" id="KAH0577142.1"/>
    </source>
</evidence>
<dbReference type="EMBL" id="AUWU02000001">
    <property type="protein sequence ID" value="KAH0577142.1"/>
    <property type="molecule type" value="Genomic_DNA"/>
</dbReference>
<keyword evidence="4" id="KW-1185">Reference proteome</keyword>
<dbReference type="EMBL" id="AUWU02000001">
    <property type="protein sequence ID" value="KAH0577126.1"/>
    <property type="molecule type" value="Genomic_DNA"/>
</dbReference>
<evidence type="ECO:0000313" key="1">
    <source>
        <dbReference type="EMBL" id="EST45626.1"/>
    </source>
</evidence>
<name>V6LPI2_9EUKA</name>
<organism evidence="1">
    <name type="scientific">Spironucleus salmonicida</name>
    <dbReference type="NCBI Taxonomy" id="348837"/>
    <lineage>
        <taxon>Eukaryota</taxon>
        <taxon>Metamonada</taxon>
        <taxon>Diplomonadida</taxon>
        <taxon>Hexamitidae</taxon>
        <taxon>Hexamitinae</taxon>
        <taxon>Spironucleus</taxon>
    </lineage>
</organism>